<protein>
    <submittedName>
        <fullName evidence="4">Response regulator containing a CheY-like receiver domain and a GGDEF domain</fullName>
    </submittedName>
</protein>
<dbReference type="InterPro" id="IPR011006">
    <property type="entry name" value="CheY-like_superfamily"/>
</dbReference>
<keyword evidence="5" id="KW-1185">Reference proteome</keyword>
<dbReference type="EMBL" id="FO117623">
    <property type="protein sequence ID" value="CCG05735.1"/>
    <property type="molecule type" value="Genomic_DNA"/>
</dbReference>
<dbReference type="GO" id="GO:0000160">
    <property type="term" value="P:phosphorelay signal transduction system"/>
    <property type="evidence" value="ECO:0007669"/>
    <property type="project" value="InterPro"/>
</dbReference>
<gene>
    <name evidence="4" type="ordered locus">BLASA_4960</name>
</gene>
<dbReference type="SMART" id="SM00448">
    <property type="entry name" value="REC"/>
    <property type="match status" value="1"/>
</dbReference>
<evidence type="ECO:0000313" key="5">
    <source>
        <dbReference type="Proteomes" id="UP000007517"/>
    </source>
</evidence>
<dbReference type="eggNOG" id="COG3706">
    <property type="taxonomic scope" value="Bacteria"/>
</dbReference>
<dbReference type="HOGENOM" id="CLU_000445_69_12_11"/>
<sequence>MRALVIDDSRAMRRIVTSILTGLGYEVRDAGHGREGLDVLDEGWMPQLVCVDWNMPVMDGLQFVSAVRSNPAWRSVTIMMVTSESEHTQIVRALAAGAHEYVIKPFTADAIRDKLALLGLLPEEALVGHQVPLRSSDEARVVVPVPLRSSDQEVAL</sequence>
<proteinExistence type="predicted"/>
<dbReference type="InterPro" id="IPR050595">
    <property type="entry name" value="Bact_response_regulator"/>
</dbReference>
<dbReference type="AlphaFoldDB" id="H6RV16"/>
<dbReference type="InterPro" id="IPR001789">
    <property type="entry name" value="Sig_transdc_resp-reg_receiver"/>
</dbReference>
<dbReference type="OrthoDB" id="9800897at2"/>
<dbReference type="Pfam" id="PF00072">
    <property type="entry name" value="Response_reg"/>
    <property type="match status" value="1"/>
</dbReference>
<keyword evidence="1 2" id="KW-0597">Phosphoprotein</keyword>
<feature type="modified residue" description="4-aspartylphosphate" evidence="2">
    <location>
        <position position="52"/>
    </location>
</feature>
<evidence type="ECO:0000259" key="3">
    <source>
        <dbReference type="PROSITE" id="PS50110"/>
    </source>
</evidence>
<reference evidence="5" key="2">
    <citation type="submission" date="2012-02" db="EMBL/GenBank/DDBJ databases">
        <title>Complete genome sequence of Blastococcus saxobsidens strain DD2.</title>
        <authorList>
            <person name="Genoscope."/>
        </authorList>
    </citation>
    <scope>NUCLEOTIDE SEQUENCE [LARGE SCALE GENOMIC DNA]</scope>
    <source>
        <strain evidence="5">DD2</strain>
    </source>
</reference>
<reference evidence="4 5" key="1">
    <citation type="journal article" date="2012" name="J. Bacteriol.">
        <title>Genome Sequence of Blastococcus saxobsidens DD2, a Stone-Inhabiting Bacterium.</title>
        <authorList>
            <person name="Chouaia B."/>
            <person name="Crotti E."/>
            <person name="Brusetti L."/>
            <person name="Daffonchio D."/>
            <person name="Essoussi I."/>
            <person name="Nouioui I."/>
            <person name="Sbissi I."/>
            <person name="Ghodhbane-Gtari F."/>
            <person name="Gtari M."/>
            <person name="Vacherie B."/>
            <person name="Barbe V."/>
            <person name="Medigue C."/>
            <person name="Gury J."/>
            <person name="Pujic P."/>
            <person name="Normand P."/>
        </authorList>
    </citation>
    <scope>NUCLEOTIDE SEQUENCE [LARGE SCALE GENOMIC DNA]</scope>
    <source>
        <strain evidence="4 5">DD2</strain>
    </source>
</reference>
<evidence type="ECO:0000256" key="2">
    <source>
        <dbReference type="PROSITE-ProRule" id="PRU00169"/>
    </source>
</evidence>
<evidence type="ECO:0000313" key="4">
    <source>
        <dbReference type="EMBL" id="CCG05735.1"/>
    </source>
</evidence>
<dbReference type="PANTHER" id="PTHR44591">
    <property type="entry name" value="STRESS RESPONSE REGULATOR PROTEIN 1"/>
    <property type="match status" value="1"/>
</dbReference>
<dbReference type="PANTHER" id="PTHR44591:SF3">
    <property type="entry name" value="RESPONSE REGULATORY DOMAIN-CONTAINING PROTEIN"/>
    <property type="match status" value="1"/>
</dbReference>
<organism evidence="4 5">
    <name type="scientific">Blastococcus saxobsidens (strain DD2)</name>
    <dbReference type="NCBI Taxonomy" id="1146883"/>
    <lineage>
        <taxon>Bacteria</taxon>
        <taxon>Bacillati</taxon>
        <taxon>Actinomycetota</taxon>
        <taxon>Actinomycetes</taxon>
        <taxon>Geodermatophilales</taxon>
        <taxon>Geodermatophilaceae</taxon>
        <taxon>Blastococcus</taxon>
    </lineage>
</organism>
<dbReference type="PROSITE" id="PS50110">
    <property type="entry name" value="RESPONSE_REGULATORY"/>
    <property type="match status" value="1"/>
</dbReference>
<evidence type="ECO:0000256" key="1">
    <source>
        <dbReference type="ARBA" id="ARBA00022553"/>
    </source>
</evidence>
<dbReference type="SUPFAM" id="SSF52172">
    <property type="entry name" value="CheY-like"/>
    <property type="match status" value="1"/>
</dbReference>
<dbReference type="RefSeq" id="WP_014378596.1">
    <property type="nucleotide sequence ID" value="NC_016943.1"/>
</dbReference>
<accession>H6RV16</accession>
<name>H6RV16_BLASD</name>
<dbReference type="KEGG" id="bsd:BLASA_4960"/>
<dbReference type="Gene3D" id="3.40.50.2300">
    <property type="match status" value="1"/>
</dbReference>
<dbReference type="STRING" id="1146883.BLASA_4960"/>
<feature type="domain" description="Response regulatory" evidence="3">
    <location>
        <begin position="2"/>
        <end position="119"/>
    </location>
</feature>
<dbReference type="Proteomes" id="UP000007517">
    <property type="component" value="Chromosome"/>
</dbReference>